<feature type="transmembrane region" description="Helical" evidence="1">
    <location>
        <begin position="282"/>
        <end position="304"/>
    </location>
</feature>
<keyword evidence="1" id="KW-1133">Transmembrane helix</keyword>
<organism evidence="2 3">
    <name type="scientific">Triparma strigata</name>
    <dbReference type="NCBI Taxonomy" id="1606541"/>
    <lineage>
        <taxon>Eukaryota</taxon>
        <taxon>Sar</taxon>
        <taxon>Stramenopiles</taxon>
        <taxon>Ochrophyta</taxon>
        <taxon>Bolidophyceae</taxon>
        <taxon>Parmales</taxon>
        <taxon>Triparmaceae</taxon>
        <taxon>Triparma</taxon>
    </lineage>
</organism>
<evidence type="ECO:0000313" key="2">
    <source>
        <dbReference type="EMBL" id="GMH85709.1"/>
    </source>
</evidence>
<feature type="transmembrane region" description="Helical" evidence="1">
    <location>
        <begin position="362"/>
        <end position="382"/>
    </location>
</feature>
<protein>
    <submittedName>
        <fullName evidence="2">Uncharacterized protein</fullName>
    </submittedName>
</protein>
<sequence length="521" mass="54426">MTSSEPPPFLPHPLILPDTTTRGLEETWTLGQNALSAPMCSSHLPQKAQAPPRSHGLKLNPTGELDVEMGTEVASMCPFSSTLAADCGCSESHTGDLLGLLSTVRCENPPPGSHRLQLNPIGGPESDHNLNMVLTLSFHPASKSELHRVESYDDARARSKWSALKPSTPPSSAILKQVRGSVGGDFDEDESGDCHEARQFFNSFLSLLCLLPVAADVVLGVRLPLMMVVAVLNCLIAAVVAVGSALSGLGDMKGSAGQASGQSGAGRRFLRSPRRKASKPRFFKLAFLVIVLVLTPIVATVHYANDNPVLFNLISNRATLPSTLTWHDYNYTTGNNIVDNGDDVALGVGTFSGAPYASSSTVYYTVGIYFSLICSGAVHNCVFDGLNSRQLMCIGGTGGGTMTLAGIHFKDGGGVSYGGALAMTSAALVSLQGCKLSSNQASAYGGGIAASGSTINLYTTIFEGNTATHDGDDISVEFSASVTVHSTCPQGWSGTSAAGSNLDTNTYYGTISGTTKSYDIG</sequence>
<keyword evidence="1" id="KW-0812">Transmembrane</keyword>
<dbReference type="Proteomes" id="UP001165085">
    <property type="component" value="Unassembled WGS sequence"/>
</dbReference>
<dbReference type="OrthoDB" id="205168at2759"/>
<gene>
    <name evidence="2" type="ORF">TrST_g4790</name>
</gene>
<dbReference type="EMBL" id="BRXY01000307">
    <property type="protein sequence ID" value="GMH85709.1"/>
    <property type="molecule type" value="Genomic_DNA"/>
</dbReference>
<keyword evidence="3" id="KW-1185">Reference proteome</keyword>
<feature type="transmembrane region" description="Helical" evidence="1">
    <location>
        <begin position="225"/>
        <end position="246"/>
    </location>
</feature>
<evidence type="ECO:0000313" key="3">
    <source>
        <dbReference type="Proteomes" id="UP001165085"/>
    </source>
</evidence>
<dbReference type="AlphaFoldDB" id="A0A9W7B7M5"/>
<accession>A0A9W7B7M5</accession>
<reference evidence="3" key="1">
    <citation type="journal article" date="2023" name="Commun. Biol.">
        <title>Genome analysis of Parmales, the sister group of diatoms, reveals the evolutionary specialization of diatoms from phago-mixotrophs to photoautotrophs.</title>
        <authorList>
            <person name="Ban H."/>
            <person name="Sato S."/>
            <person name="Yoshikawa S."/>
            <person name="Yamada K."/>
            <person name="Nakamura Y."/>
            <person name="Ichinomiya M."/>
            <person name="Sato N."/>
            <person name="Blanc-Mathieu R."/>
            <person name="Endo H."/>
            <person name="Kuwata A."/>
            <person name="Ogata H."/>
        </authorList>
    </citation>
    <scope>NUCLEOTIDE SEQUENCE [LARGE SCALE GENOMIC DNA]</scope>
    <source>
        <strain evidence="3">NIES 3701</strain>
    </source>
</reference>
<keyword evidence="1" id="KW-0472">Membrane</keyword>
<name>A0A9W7B7M5_9STRA</name>
<evidence type="ECO:0000256" key="1">
    <source>
        <dbReference type="SAM" id="Phobius"/>
    </source>
</evidence>
<proteinExistence type="predicted"/>
<comment type="caution">
    <text evidence="2">The sequence shown here is derived from an EMBL/GenBank/DDBJ whole genome shotgun (WGS) entry which is preliminary data.</text>
</comment>